<sequence>MKKCLSLLLAALMLAAVLTGCGGNPSTEETDTPADTGTEQAAQTNWSVSSVTGTGTELKFRTGGDQGTYYGFGSVLAQAITTNGNGTKVTAVVSNGSQDNIEQMQMNVAQLGFVQSDVMSYAYNGERLFEGFPYADFSTVAALYMEQVQIVTCDPDIKSVADLEGKTVSIGASGSGVYYNALDILAAYDLTEDDINAQYQDFGASADALQDGKIDAAFVVAGAPTVAITTLATAKDTYLVGLDDEHIAKLQESSPYYEEYIIPEGTYEGVPETKTVAVVATVIARDDVSEDDVYNICYTIFENMDNLAHDKAGELDVEFASGVTAVPYHAGAAKYFAEKGFDVPTK</sequence>
<dbReference type="NCBIfam" id="TIGR02122">
    <property type="entry name" value="TRAP_TAXI"/>
    <property type="match status" value="1"/>
</dbReference>
<evidence type="ECO:0000313" key="2">
    <source>
        <dbReference type="EMBL" id="QCI58877.1"/>
    </source>
</evidence>
<dbReference type="Proteomes" id="UP000298642">
    <property type="component" value="Chromosome"/>
</dbReference>
<keyword evidence="1" id="KW-0732">Signal</keyword>
<organism evidence="2 3">
    <name type="scientific">Dysosmobacter welbionis</name>
    <dbReference type="NCBI Taxonomy" id="2093857"/>
    <lineage>
        <taxon>Bacteria</taxon>
        <taxon>Bacillati</taxon>
        <taxon>Bacillota</taxon>
        <taxon>Clostridia</taxon>
        <taxon>Eubacteriales</taxon>
        <taxon>Oscillospiraceae</taxon>
        <taxon>Dysosmobacter</taxon>
    </lineage>
</organism>
<gene>
    <name evidence="2" type="ORF">EIO64_06260</name>
</gene>
<evidence type="ECO:0000313" key="3">
    <source>
        <dbReference type="Proteomes" id="UP000298642"/>
    </source>
</evidence>
<dbReference type="Pfam" id="PF16868">
    <property type="entry name" value="NMT1_3"/>
    <property type="match status" value="1"/>
</dbReference>
<dbReference type="PROSITE" id="PS51257">
    <property type="entry name" value="PROKAR_LIPOPROTEIN"/>
    <property type="match status" value="1"/>
</dbReference>
<dbReference type="PANTHER" id="PTHR42941">
    <property type="entry name" value="SLL1037 PROTEIN"/>
    <property type="match status" value="1"/>
</dbReference>
<dbReference type="InterPro" id="IPR011852">
    <property type="entry name" value="TRAP_TAXI"/>
</dbReference>
<dbReference type="EMBL" id="CP034413">
    <property type="protein sequence ID" value="QCI58877.1"/>
    <property type="molecule type" value="Genomic_DNA"/>
</dbReference>
<dbReference type="SUPFAM" id="SSF53850">
    <property type="entry name" value="Periplasmic binding protein-like II"/>
    <property type="match status" value="1"/>
</dbReference>
<dbReference type="AlphaFoldDB" id="A0A4D7AWV9"/>
<proteinExistence type="predicted"/>
<evidence type="ECO:0000256" key="1">
    <source>
        <dbReference type="SAM" id="SignalP"/>
    </source>
</evidence>
<dbReference type="PANTHER" id="PTHR42941:SF1">
    <property type="entry name" value="SLL1037 PROTEIN"/>
    <property type="match status" value="1"/>
</dbReference>
<dbReference type="RefSeq" id="WP_136891008.1">
    <property type="nucleotide sequence ID" value="NZ_CP034413.3"/>
</dbReference>
<protein>
    <submittedName>
        <fullName evidence="2">TAXI family TRAP transporter solute-binding subunit</fullName>
    </submittedName>
</protein>
<reference evidence="3" key="1">
    <citation type="submission" date="2018-12" db="EMBL/GenBank/DDBJ databases">
        <title>Dusodibacter welbiota gen. nov., sp. nov., isolated from human faeces and emended description of the Oscillibacter genus.</title>
        <authorList>
            <person name="Le Roy T."/>
            <person name="Van der Smissen P."/>
            <person name="Delzenne N."/>
            <person name="Muccioli G."/>
            <person name="Collet J.F."/>
            <person name="Cani P.D."/>
        </authorList>
    </citation>
    <scope>NUCLEOTIDE SEQUENCE [LARGE SCALE GENOMIC DNA]</scope>
    <source>
        <strain evidence="3">J115</strain>
    </source>
</reference>
<keyword evidence="3" id="KW-1185">Reference proteome</keyword>
<accession>A0A4D7AWV9</accession>
<feature type="signal peptide" evidence="1">
    <location>
        <begin position="1"/>
        <end position="22"/>
    </location>
</feature>
<feature type="chain" id="PRO_5038602614" evidence="1">
    <location>
        <begin position="23"/>
        <end position="346"/>
    </location>
</feature>
<dbReference type="Gene3D" id="3.40.190.10">
    <property type="entry name" value="Periplasmic binding protein-like II"/>
    <property type="match status" value="2"/>
</dbReference>
<dbReference type="KEGG" id="obj:EIO64_06260"/>
<name>A0A4D7AWV9_9FIRM</name>